<comment type="caution">
    <text evidence="2">The sequence shown here is derived from an EMBL/GenBank/DDBJ whole genome shotgun (WGS) entry which is preliminary data.</text>
</comment>
<dbReference type="OrthoDB" id="3598282at2759"/>
<gene>
    <name evidence="2" type="ORF">GcC1_048005</name>
</gene>
<name>A0A420IXQ8_9PEZI</name>
<feature type="compositionally biased region" description="Polar residues" evidence="1">
    <location>
        <begin position="34"/>
        <end position="60"/>
    </location>
</feature>
<dbReference type="AlphaFoldDB" id="A0A420IXQ8"/>
<feature type="compositionally biased region" description="Basic and acidic residues" evidence="1">
    <location>
        <begin position="1"/>
        <end position="21"/>
    </location>
</feature>
<evidence type="ECO:0000313" key="3">
    <source>
        <dbReference type="Proteomes" id="UP000285405"/>
    </source>
</evidence>
<evidence type="ECO:0000313" key="2">
    <source>
        <dbReference type="EMBL" id="RKF79253.1"/>
    </source>
</evidence>
<dbReference type="EMBL" id="MCBR01004838">
    <property type="protein sequence ID" value="RKF79253.1"/>
    <property type="molecule type" value="Genomic_DNA"/>
</dbReference>
<reference evidence="2 3" key="1">
    <citation type="journal article" date="2018" name="BMC Genomics">
        <title>Comparative genome analyses reveal sequence features reflecting distinct modes of host-adaptation between dicot and monocot powdery mildew.</title>
        <authorList>
            <person name="Wu Y."/>
            <person name="Ma X."/>
            <person name="Pan Z."/>
            <person name="Kale S.D."/>
            <person name="Song Y."/>
            <person name="King H."/>
            <person name="Zhang Q."/>
            <person name="Presley C."/>
            <person name="Deng X."/>
            <person name="Wei C.I."/>
            <person name="Xiao S."/>
        </authorList>
    </citation>
    <scope>NUCLEOTIDE SEQUENCE [LARGE SCALE GENOMIC DNA]</scope>
    <source>
        <strain evidence="2">UCSC1</strain>
    </source>
</reference>
<organism evidence="2 3">
    <name type="scientific">Golovinomyces cichoracearum</name>
    <dbReference type="NCBI Taxonomy" id="62708"/>
    <lineage>
        <taxon>Eukaryota</taxon>
        <taxon>Fungi</taxon>
        <taxon>Dikarya</taxon>
        <taxon>Ascomycota</taxon>
        <taxon>Pezizomycotina</taxon>
        <taxon>Leotiomycetes</taxon>
        <taxon>Erysiphales</taxon>
        <taxon>Erysiphaceae</taxon>
        <taxon>Golovinomyces</taxon>
    </lineage>
</organism>
<feature type="region of interest" description="Disordered" evidence="1">
    <location>
        <begin position="263"/>
        <end position="285"/>
    </location>
</feature>
<feature type="compositionally biased region" description="Polar residues" evidence="1">
    <location>
        <begin position="267"/>
        <end position="282"/>
    </location>
</feature>
<evidence type="ECO:0008006" key="4">
    <source>
        <dbReference type="Google" id="ProtNLM"/>
    </source>
</evidence>
<protein>
    <recommendedName>
        <fullName evidence="4">M protein repeat protein</fullName>
    </recommendedName>
</protein>
<feature type="region of interest" description="Disordered" evidence="1">
    <location>
        <begin position="1"/>
        <end position="99"/>
    </location>
</feature>
<dbReference type="Proteomes" id="UP000285405">
    <property type="component" value="Unassembled WGS sequence"/>
</dbReference>
<proteinExistence type="predicted"/>
<accession>A0A420IXQ8</accession>
<sequence>MADQAKAEKLAAAKRRVEQMKKKINANKEAGSDSVANPTHLNSSEIDQTASSLKSPPQGDSTEEAQHINDNLFTQERSVEDEKQKAVLSVKSESNTSTKELFPISQSDELKHDLSHSADLALKGAESLAKLGSFQASDRTSPSDFFNSESITLTTNLCDHNRPEKKNDVGIMKPAVPKGHEFSITELPPISHSETEEMQQNSFQTASSLDVEIQLQTLREECEMQKAHSIELQQKADRFEKECYVLRVQLTNVENENHKLQHELEVSRTSQLQESKNQGSDQLENEREMKMVKKIQDLEREIFELRNNVNLDHIHRPDHGISSDYTSQNSKFTEVDLNAHSSLPQDPGQNGRGRLGNLISSGFSAITGTNSGTVDEITSHDEILDFDEDAFRLAQEKQASDRIERVKVIKRTLKNWEGWRLDLVDARSLIKDNVGPIFDI</sequence>
<evidence type="ECO:0000256" key="1">
    <source>
        <dbReference type="SAM" id="MobiDB-lite"/>
    </source>
</evidence>